<dbReference type="SUPFAM" id="SSF56059">
    <property type="entry name" value="Glutathione synthetase ATP-binding domain-like"/>
    <property type="match status" value="1"/>
</dbReference>
<dbReference type="GO" id="GO:0016740">
    <property type="term" value="F:transferase activity"/>
    <property type="evidence" value="ECO:0007669"/>
    <property type="project" value="UniProtKB-KW"/>
</dbReference>
<protein>
    <submittedName>
        <fullName evidence="1">Glycosyl transferase</fullName>
    </submittedName>
</protein>
<proteinExistence type="predicted"/>
<dbReference type="Proteomes" id="UP000528432">
    <property type="component" value="Unassembled WGS sequence"/>
</dbReference>
<evidence type="ECO:0000313" key="2">
    <source>
        <dbReference type="Proteomes" id="UP000528432"/>
    </source>
</evidence>
<comment type="caution">
    <text evidence="1">The sequence shown here is derived from an EMBL/GenBank/DDBJ whole genome shotgun (WGS) entry which is preliminary data.</text>
</comment>
<keyword evidence="1" id="KW-0808">Transferase</keyword>
<reference evidence="1 2" key="1">
    <citation type="submission" date="2020-05" db="EMBL/GenBank/DDBJ databases">
        <title>Draft genome sequence of Clostridium cochlearium strain AGROS13 isolated from a sheep dairy farm in New Zealand.</title>
        <authorList>
            <person name="Gupta T.B."/>
            <person name="Jauregui R."/>
            <person name="Risson A.N."/>
            <person name="Brightwell G."/>
            <person name="Maclean P."/>
        </authorList>
    </citation>
    <scope>NUCLEOTIDE SEQUENCE [LARGE SCALE GENOMIC DNA]</scope>
    <source>
        <strain evidence="1 2">AGROS13</strain>
    </source>
</reference>
<gene>
    <name evidence="1" type="ORF">HMJ28_07545</name>
</gene>
<dbReference type="AlphaFoldDB" id="A0A7Y3XYL0"/>
<name>A0A7Y3XYL0_CLOCO</name>
<dbReference type="EMBL" id="JABFIF010000013">
    <property type="protein sequence ID" value="NOH16235.1"/>
    <property type="molecule type" value="Genomic_DNA"/>
</dbReference>
<evidence type="ECO:0000313" key="1">
    <source>
        <dbReference type="EMBL" id="NOH16235.1"/>
    </source>
</evidence>
<accession>A0A7Y3XYL0</accession>
<sequence>MLKKNDFIFDLCRLIKQKYYKYCVSDKSFIKKRFREVFGRDINLQNPQTFNEKLQWLKLYNRNPLYTQLVDKYEVRKYIAKTIGEEYLIPLLGVYDNFDEIDFSKLSNQFVLKCTHDSGGLVICKDKNKLDIEAARKKIKKSLKRNYYYHGREWPYKNVKPRIICEKYMVDESDTELKDYKFMCFNGEVKCIFVCLNRNSVNGLNINIYDPSWNLMPFGRPNHLNSNTTILKPKNFYKMVQFAEKLSRDIPFVRVDFYETNGRLYFGELTFYPGAGFEEFNPESYDYLLGSWIRLPIEKYNKK</sequence>
<organism evidence="1 2">
    <name type="scientific">Clostridium cochlearium</name>
    <dbReference type="NCBI Taxonomy" id="1494"/>
    <lineage>
        <taxon>Bacteria</taxon>
        <taxon>Bacillati</taxon>
        <taxon>Bacillota</taxon>
        <taxon>Clostridia</taxon>
        <taxon>Eubacteriales</taxon>
        <taxon>Clostridiaceae</taxon>
        <taxon>Clostridium</taxon>
    </lineage>
</organism>
<dbReference type="InterPro" id="IPR029465">
    <property type="entry name" value="ATPgrasp_TupA"/>
</dbReference>
<dbReference type="Pfam" id="PF14305">
    <property type="entry name" value="ATPgrasp_TupA"/>
    <property type="match status" value="1"/>
</dbReference>